<keyword evidence="5" id="KW-1185">Reference proteome</keyword>
<feature type="compositionally biased region" description="Basic and acidic residues" evidence="1">
    <location>
        <begin position="162"/>
        <end position="178"/>
    </location>
</feature>
<dbReference type="Gene3D" id="3.40.1440.10">
    <property type="entry name" value="GIY-YIG endonuclease"/>
    <property type="match status" value="1"/>
</dbReference>
<dbReference type="InterPro" id="IPR000305">
    <property type="entry name" value="GIY-YIG_endonuc"/>
</dbReference>
<feature type="region of interest" description="Disordered" evidence="1">
    <location>
        <begin position="307"/>
        <end position="349"/>
    </location>
</feature>
<accession>A0A388LG31</accession>
<organism evidence="4 5">
    <name type="scientific">Chara braunii</name>
    <name type="common">Braun's stonewort</name>
    <dbReference type="NCBI Taxonomy" id="69332"/>
    <lineage>
        <taxon>Eukaryota</taxon>
        <taxon>Viridiplantae</taxon>
        <taxon>Streptophyta</taxon>
        <taxon>Charophyceae</taxon>
        <taxon>Charales</taxon>
        <taxon>Characeae</taxon>
        <taxon>Chara</taxon>
    </lineage>
</organism>
<dbReference type="Gramene" id="GBG81258">
    <property type="protein sequence ID" value="GBG81258"/>
    <property type="gene ID" value="CBR_g31930"/>
</dbReference>
<feature type="region of interest" description="Disordered" evidence="1">
    <location>
        <begin position="1"/>
        <end position="36"/>
    </location>
</feature>
<sequence>MIMQEKRETEERRREEELQRIQEENDKRREHDFIRRTEEMRLQLESGIEEKWRKQNKRVEEEVAVAKAKAEEAKQKAKEARSKAEEARRRNTVRINTPGRSMKKRGRSPSLTSSSESEDDTSEDSKTDTTDSEEQLRRAIRRIKKKKKARKERRKARGKKPVTTEKKNTTTERGESSRARQKSRCNYEEGNDALRNANDIGAGFEEDRNVRDFCRSPTGRGLNFEGGRTEAEEPKTPMENGYKGLAVKCSREGIIDYCLSTQKILSLKKAFLLRNMCQKKGIRYTKKPEIIDMLAREQVMQAYKGFEESEGHDADSEQAEVKLGDDVPGPTNRDSKQETRSSGKSGDLVGDVDRVITSTTVLLAMRGQIPWLRKYMARSPEMLDLKQPGVYVIANPCSKKTYVGSTVRPMMQRWREHMTIARSEAIGNSPKLYRWIRRSGLGNFVIIPLRHANEADDRAFEMHLIRDFSPSLNTCNTRGQELGIRSRKRKGRRERKRLRQGSATVSIPVSFKQAGCKTARTSILTWLEEEWRKDAKAQRKVVFQNSEIWTDGWKKIKNLFGMTKIRIDGRQMEFARAKGELQKGTVCTLLGITRTPTTTSKRLQELRGMLKKPFQFKGLAAHSTNRLVGLYRAAGFFGDKKTKNDLRLKIDRAIRKKTMVGIRKRVQVKVLYDRRIVKRRIRETTEGVVTKCVADQAKANLIKSRIRDVSCGSAAWEDATVAQWARRFRGLVLAPIDRNQGDTAVVCPVLYRHAFGKMFSWNTDYAQVPYDEKVVMRQARQDFEDEGLQKAAEWKTNGRIGKAYVIPKAKDLTRWRPIAPATNDPAGLAQRRVGRCLHYLMKQFPTEQSFFLNSIQELPQRLLTATKRLTTEQCEGAEGRCYDIKDMFTRISHNAVRKAVRELLSWYANRGCKQVKVSRRGKMCTLSKTRRTTDGYVDMMYKLVNYDLEHAFITCRDEIRRQVSGIPMGKSTSPILVTISCAMAEYHFLAGLGTDRRLVAGWRIVDDITVIVGKRQSEDSKHCRDVFRTFESSYNSNLHLVRKDDSKDYWHFLGGTVYLLEGPLSVLYVPKTKNLVSLRKEAKLTYQTMQDYSSYSEKKTKKSALAGTLKKLWSSTSSQALVIGSIAYALWEANLRGYVPEVSLGALAKLVKVVEDTMLLCLLKALKNMQEISSRLREKHGVG</sequence>
<dbReference type="InterPro" id="IPR000477">
    <property type="entry name" value="RT_dom"/>
</dbReference>
<dbReference type="EMBL" id="BFEA01000369">
    <property type="protein sequence ID" value="GBG81258.1"/>
    <property type="molecule type" value="Genomic_DNA"/>
</dbReference>
<feature type="region of interest" description="Disordered" evidence="1">
    <location>
        <begin position="69"/>
        <end position="187"/>
    </location>
</feature>
<evidence type="ECO:0008006" key="6">
    <source>
        <dbReference type="Google" id="ProtNLM"/>
    </source>
</evidence>
<feature type="compositionally biased region" description="Basic and acidic residues" evidence="1">
    <location>
        <begin position="123"/>
        <end position="137"/>
    </location>
</feature>
<dbReference type="InterPro" id="IPR035901">
    <property type="entry name" value="GIY-YIG_endonuc_sf"/>
</dbReference>
<name>A0A388LG31_CHABU</name>
<dbReference type="SMART" id="SM00465">
    <property type="entry name" value="GIYc"/>
    <property type="match status" value="1"/>
</dbReference>
<evidence type="ECO:0000313" key="5">
    <source>
        <dbReference type="Proteomes" id="UP000265515"/>
    </source>
</evidence>
<feature type="compositionally biased region" description="Basic and acidic residues" evidence="1">
    <location>
        <begin position="307"/>
        <end position="325"/>
    </location>
</feature>
<dbReference type="SUPFAM" id="SSF82771">
    <property type="entry name" value="GIY-YIG endonuclease"/>
    <property type="match status" value="1"/>
</dbReference>
<dbReference type="PROSITE" id="PS50164">
    <property type="entry name" value="GIY_YIG"/>
    <property type="match status" value="1"/>
</dbReference>
<reference evidence="4 5" key="1">
    <citation type="journal article" date="2018" name="Cell">
        <title>The Chara Genome: Secondary Complexity and Implications for Plant Terrestrialization.</title>
        <authorList>
            <person name="Nishiyama T."/>
            <person name="Sakayama H."/>
            <person name="Vries J.D."/>
            <person name="Buschmann H."/>
            <person name="Saint-Marcoux D."/>
            <person name="Ullrich K.K."/>
            <person name="Haas F.B."/>
            <person name="Vanderstraeten L."/>
            <person name="Becker D."/>
            <person name="Lang D."/>
            <person name="Vosolsobe S."/>
            <person name="Rombauts S."/>
            <person name="Wilhelmsson P.K.I."/>
            <person name="Janitza P."/>
            <person name="Kern R."/>
            <person name="Heyl A."/>
            <person name="Rumpler F."/>
            <person name="Villalobos L.I.A.C."/>
            <person name="Clay J.M."/>
            <person name="Skokan R."/>
            <person name="Toyoda A."/>
            <person name="Suzuki Y."/>
            <person name="Kagoshima H."/>
            <person name="Schijlen E."/>
            <person name="Tajeshwar N."/>
            <person name="Catarino B."/>
            <person name="Hetherington A.J."/>
            <person name="Saltykova A."/>
            <person name="Bonnot C."/>
            <person name="Breuninger H."/>
            <person name="Symeonidi A."/>
            <person name="Radhakrishnan G.V."/>
            <person name="Van Nieuwerburgh F."/>
            <person name="Deforce D."/>
            <person name="Chang C."/>
            <person name="Karol K.G."/>
            <person name="Hedrich R."/>
            <person name="Ulvskov P."/>
            <person name="Glockner G."/>
            <person name="Delwiche C.F."/>
            <person name="Petrasek J."/>
            <person name="Van de Peer Y."/>
            <person name="Friml J."/>
            <person name="Beilby M."/>
            <person name="Dolan L."/>
            <person name="Kohara Y."/>
            <person name="Sugano S."/>
            <person name="Fujiyama A."/>
            <person name="Delaux P.-M."/>
            <person name="Quint M."/>
            <person name="TheiBen G."/>
            <person name="Hagemann M."/>
            <person name="Harholt J."/>
            <person name="Dunand C."/>
            <person name="Zachgo S."/>
            <person name="Langdale J."/>
            <person name="Maumus F."/>
            <person name="Straeten D.V.D."/>
            <person name="Gould S.B."/>
            <person name="Rensing S.A."/>
        </authorList>
    </citation>
    <scope>NUCLEOTIDE SEQUENCE [LARGE SCALE GENOMIC DNA]</scope>
    <source>
        <strain evidence="4 5">S276</strain>
    </source>
</reference>
<evidence type="ECO:0000256" key="1">
    <source>
        <dbReference type="SAM" id="MobiDB-lite"/>
    </source>
</evidence>
<proteinExistence type="predicted"/>
<feature type="compositionally biased region" description="Basic residues" evidence="1">
    <location>
        <begin position="138"/>
        <end position="160"/>
    </location>
</feature>
<feature type="domain" description="GIY-YIG" evidence="2">
    <location>
        <begin position="386"/>
        <end position="474"/>
    </location>
</feature>
<evidence type="ECO:0000259" key="3">
    <source>
        <dbReference type="PROSITE" id="PS50878"/>
    </source>
</evidence>
<protein>
    <recommendedName>
        <fullName evidence="6">GIY-YIG domain-containing protein</fullName>
    </recommendedName>
</protein>
<dbReference type="Proteomes" id="UP000265515">
    <property type="component" value="Unassembled WGS sequence"/>
</dbReference>
<feature type="compositionally biased region" description="Basic and acidic residues" evidence="1">
    <location>
        <begin position="69"/>
        <end position="89"/>
    </location>
</feature>
<comment type="caution">
    <text evidence="4">The sequence shown here is derived from an EMBL/GenBank/DDBJ whole genome shotgun (WGS) entry which is preliminary data.</text>
</comment>
<dbReference type="AlphaFoldDB" id="A0A388LG31"/>
<dbReference type="PROSITE" id="PS50878">
    <property type="entry name" value="RT_POL"/>
    <property type="match status" value="1"/>
</dbReference>
<gene>
    <name evidence="4" type="ORF">CBR_g31930</name>
</gene>
<evidence type="ECO:0000313" key="4">
    <source>
        <dbReference type="EMBL" id="GBG81258.1"/>
    </source>
</evidence>
<feature type="domain" description="Reverse transcriptase" evidence="3">
    <location>
        <begin position="787"/>
        <end position="1057"/>
    </location>
</feature>
<evidence type="ECO:0000259" key="2">
    <source>
        <dbReference type="PROSITE" id="PS50164"/>
    </source>
</evidence>